<proteinExistence type="predicted"/>
<dbReference type="RefSeq" id="XP_030987783.1">
    <property type="nucleotide sequence ID" value="XM_031120623.1"/>
</dbReference>
<dbReference type="SMART" id="SM00292">
    <property type="entry name" value="BRCT"/>
    <property type="match status" value="1"/>
</dbReference>
<dbReference type="PANTHER" id="PTHR23081">
    <property type="entry name" value="RNA POLYMERASE II CTD PHOSPHATASE"/>
    <property type="match status" value="1"/>
</dbReference>
<feature type="compositionally biased region" description="Acidic residues" evidence="7">
    <location>
        <begin position="709"/>
        <end position="727"/>
    </location>
</feature>
<feature type="compositionally biased region" description="Acidic residues" evidence="7">
    <location>
        <begin position="666"/>
        <end position="682"/>
    </location>
</feature>
<name>A0A6P8BKD2_PYRGI</name>
<dbReference type="NCBIfam" id="TIGR02250">
    <property type="entry name" value="FCP1_euk"/>
    <property type="match status" value="1"/>
</dbReference>
<comment type="catalytic activity">
    <reaction evidence="4 6">
        <text>O-phospho-L-seryl-[protein] + H2O = L-seryl-[protein] + phosphate</text>
        <dbReference type="Rhea" id="RHEA:20629"/>
        <dbReference type="Rhea" id="RHEA-COMP:9863"/>
        <dbReference type="Rhea" id="RHEA-COMP:11604"/>
        <dbReference type="ChEBI" id="CHEBI:15377"/>
        <dbReference type="ChEBI" id="CHEBI:29999"/>
        <dbReference type="ChEBI" id="CHEBI:43474"/>
        <dbReference type="ChEBI" id="CHEBI:83421"/>
        <dbReference type="EC" id="3.1.3.16"/>
    </reaction>
</comment>
<keyword evidence="3 6" id="KW-0539">Nucleus</keyword>
<organism evidence="10 11">
    <name type="scientific">Pyricularia grisea</name>
    <name type="common">Crabgrass-specific blast fungus</name>
    <name type="synonym">Magnaporthe grisea</name>
    <dbReference type="NCBI Taxonomy" id="148305"/>
    <lineage>
        <taxon>Eukaryota</taxon>
        <taxon>Fungi</taxon>
        <taxon>Dikarya</taxon>
        <taxon>Ascomycota</taxon>
        <taxon>Pezizomycotina</taxon>
        <taxon>Sordariomycetes</taxon>
        <taxon>Sordariomycetidae</taxon>
        <taxon>Magnaporthales</taxon>
        <taxon>Pyriculariaceae</taxon>
        <taxon>Pyricularia</taxon>
    </lineage>
</organism>
<evidence type="ECO:0000259" key="9">
    <source>
        <dbReference type="PROSITE" id="PS50969"/>
    </source>
</evidence>
<comment type="subcellular location">
    <subcellularLocation>
        <location evidence="1 6">Nucleus</location>
    </subcellularLocation>
</comment>
<evidence type="ECO:0000256" key="4">
    <source>
        <dbReference type="ARBA" id="ARBA00047761"/>
    </source>
</evidence>
<dbReference type="SMART" id="SM00577">
    <property type="entry name" value="CPDc"/>
    <property type="match status" value="1"/>
</dbReference>
<dbReference type="KEGG" id="pgri:PgNI_00545"/>
<evidence type="ECO:0000313" key="10">
    <source>
        <dbReference type="Proteomes" id="UP000515153"/>
    </source>
</evidence>
<dbReference type="InterPro" id="IPR011947">
    <property type="entry name" value="FCP1_euk"/>
</dbReference>
<protein>
    <recommendedName>
        <fullName evidence="6">RNA polymerase II subunit A C-terminal domain phosphatase</fullName>
        <ecNumber evidence="6">3.1.3.16</ecNumber>
    </recommendedName>
</protein>
<sequence>MAPSSKRGGNTVLTLGPGLNYPIEITKLYKSPGDRIKRQEPLFQYSNKIWVEEGDFDTGEYKRVLKPTRVEWSAPNDGKLSKWHLKVGDVIGRDGECVTIEEDCTHEIQYQKMCALCGQDMTRVDWSASRPSTSRATINMTHDNTGLLISRDAAARTDLEMQKRLVAQRKLVLVVDLDQTVIQTACEPTIGEWQKDPSNPNYEALKEVRSFELPSEDGPRRNYTYYVKCRPGTHEFLNKVSNMFEMHVYTMATRAYAEHILKIIDPKKNLFGNRVISRNENKGIEKTLQRIFPTSTKMVAVIDDRTDVWPQNRSNVIKVVPYNFYMIGDINSTFLPKRRDIIPSGTPVKSFVVNGRNNEPAASDQPSNATTAEPKGMTEKELKQQNVEQAKSLEKQVVDRPILHMQEQLDKDNEVAANRMEGTDDSDPSAPAPQVHMLFNDDDDELHYLEQHLTKLHQAWWADYDATIAKKRAERLASLRHRGIVGQAAEQRTTDYLAENPVPLPDVANHLGALKSEVLKGTRIVLSGIISLKEDLETCEIGRQVRSFGAELLAKVSPDVTHLVVKKARLGTSKVSQAEKIPSIKIVESGWLVQSMVQWKHLDEGPFLVDRRGSQREPVVSANPDGTDAELDSDAEADAEGDGSGSSENKTRPLKIIISKPGTGDSDGDSGEGLDGGDDDDLPGAPGSPIDQLKTFDWSTADKEMAEFLGDEDDDSDSEEDDNDENYSDNASTVSDSTDTEKSGRQSNTTRKRKLTRDDVTDSEDDSTSPGNHSSKKQRVVVRSSSKLREVRIPGDQTPGHLPTPRVTGDGDDDKLTESNLANGNPTLLPPNAEDVVASDMEDYDDMEADLMAALEAEEAEEAEDMADSSL</sequence>
<evidence type="ECO:0000256" key="6">
    <source>
        <dbReference type="RuleBase" id="RU366066"/>
    </source>
</evidence>
<dbReference type="InterPro" id="IPR036420">
    <property type="entry name" value="BRCT_dom_sf"/>
</dbReference>
<keyword evidence="2 6" id="KW-0378">Hydrolase</keyword>
<evidence type="ECO:0000256" key="3">
    <source>
        <dbReference type="ARBA" id="ARBA00023242"/>
    </source>
</evidence>
<dbReference type="PANTHER" id="PTHR23081:SF36">
    <property type="entry name" value="RNA POLYMERASE II SUBUNIT A C-TERMINAL DOMAIN PHOSPHATASE"/>
    <property type="match status" value="1"/>
</dbReference>
<dbReference type="OrthoDB" id="10249888at2759"/>
<feature type="compositionally biased region" description="Acidic residues" evidence="7">
    <location>
        <begin position="627"/>
        <end position="641"/>
    </location>
</feature>
<dbReference type="SUPFAM" id="SSF56784">
    <property type="entry name" value="HAD-like"/>
    <property type="match status" value="1"/>
</dbReference>
<comment type="catalytic activity">
    <reaction evidence="5 6">
        <text>O-phospho-L-threonyl-[protein] + H2O = L-threonyl-[protein] + phosphate</text>
        <dbReference type="Rhea" id="RHEA:47004"/>
        <dbReference type="Rhea" id="RHEA-COMP:11060"/>
        <dbReference type="Rhea" id="RHEA-COMP:11605"/>
        <dbReference type="ChEBI" id="CHEBI:15377"/>
        <dbReference type="ChEBI" id="CHEBI:30013"/>
        <dbReference type="ChEBI" id="CHEBI:43474"/>
        <dbReference type="ChEBI" id="CHEBI:61977"/>
        <dbReference type="EC" id="3.1.3.16"/>
    </reaction>
</comment>
<dbReference type="GeneID" id="41955537"/>
<dbReference type="GO" id="GO:0005634">
    <property type="term" value="C:nucleus"/>
    <property type="evidence" value="ECO:0007669"/>
    <property type="project" value="UniProtKB-SubCell"/>
</dbReference>
<reference evidence="11" key="2">
    <citation type="submission" date="2019-10" db="EMBL/GenBank/DDBJ databases">
        <authorList>
            <consortium name="NCBI Genome Project"/>
        </authorList>
    </citation>
    <scope>NUCLEOTIDE SEQUENCE</scope>
    <source>
        <strain evidence="11">NI907</strain>
    </source>
</reference>
<reference evidence="11" key="1">
    <citation type="journal article" date="2019" name="Mol. Biol. Evol.">
        <title>Blast fungal genomes show frequent chromosomal changes, gene gains and losses, and effector gene turnover.</title>
        <authorList>
            <person name="Gomez Luciano L.B."/>
            <person name="Jason Tsai I."/>
            <person name="Chuma I."/>
            <person name="Tosa Y."/>
            <person name="Chen Y.H."/>
            <person name="Li J.Y."/>
            <person name="Li M.Y."/>
            <person name="Jade Lu M.Y."/>
            <person name="Nakayashiki H."/>
            <person name="Li W.H."/>
        </authorList>
    </citation>
    <scope>NUCLEOTIDE SEQUENCE</scope>
    <source>
        <strain evidence="11">NI907</strain>
    </source>
</reference>
<dbReference type="CDD" id="cd07521">
    <property type="entry name" value="HAD_FCP1-like"/>
    <property type="match status" value="1"/>
</dbReference>
<dbReference type="Gene3D" id="3.40.50.1000">
    <property type="entry name" value="HAD superfamily/HAD-like"/>
    <property type="match status" value="1"/>
</dbReference>
<accession>A0A6P8BKD2</accession>
<dbReference type="PROSITE" id="PS50969">
    <property type="entry name" value="FCP1"/>
    <property type="match status" value="1"/>
</dbReference>
<dbReference type="GO" id="GO:0008420">
    <property type="term" value="F:RNA polymerase II CTD heptapeptide repeat phosphatase activity"/>
    <property type="evidence" value="ECO:0007669"/>
    <property type="project" value="UniProtKB-UniRule"/>
</dbReference>
<feature type="region of interest" description="Disordered" evidence="7">
    <location>
        <begin position="352"/>
        <end position="376"/>
    </location>
</feature>
<dbReference type="InterPro" id="IPR039189">
    <property type="entry name" value="Fcp1"/>
</dbReference>
<reference evidence="11" key="3">
    <citation type="submission" date="2025-08" db="UniProtKB">
        <authorList>
            <consortium name="RefSeq"/>
        </authorList>
    </citation>
    <scope>IDENTIFICATION</scope>
    <source>
        <strain evidence="11">NI907</strain>
    </source>
</reference>
<dbReference type="InterPro" id="IPR023214">
    <property type="entry name" value="HAD_sf"/>
</dbReference>
<dbReference type="Pfam" id="PF03031">
    <property type="entry name" value="NIF"/>
    <property type="match status" value="1"/>
</dbReference>
<dbReference type="Pfam" id="PF00533">
    <property type="entry name" value="BRCT"/>
    <property type="match status" value="1"/>
</dbReference>
<dbReference type="AlphaFoldDB" id="A0A6P8BKD2"/>
<dbReference type="CDD" id="cd17729">
    <property type="entry name" value="BRCT_CTDP1"/>
    <property type="match status" value="1"/>
</dbReference>
<feature type="domain" description="FCP1 homology" evidence="9">
    <location>
        <begin position="166"/>
        <end position="345"/>
    </location>
</feature>
<dbReference type="InterPro" id="IPR001357">
    <property type="entry name" value="BRCT_dom"/>
</dbReference>
<dbReference type="InterPro" id="IPR004274">
    <property type="entry name" value="FCP1_dom"/>
</dbReference>
<gene>
    <name evidence="11" type="ORF">PgNI_00545</name>
</gene>
<evidence type="ECO:0000256" key="2">
    <source>
        <dbReference type="ARBA" id="ARBA00022801"/>
    </source>
</evidence>
<dbReference type="SUPFAM" id="SSF52113">
    <property type="entry name" value="BRCT domain"/>
    <property type="match status" value="1"/>
</dbReference>
<evidence type="ECO:0000256" key="7">
    <source>
        <dbReference type="SAM" id="MobiDB-lite"/>
    </source>
</evidence>
<comment type="function">
    <text evidence="6">This promotes the activity of RNA polymerase II.</text>
</comment>
<dbReference type="Gene3D" id="3.40.50.10190">
    <property type="entry name" value="BRCT domain"/>
    <property type="match status" value="1"/>
</dbReference>
<feature type="region of interest" description="Disordered" evidence="7">
    <location>
        <begin position="613"/>
        <end position="833"/>
    </location>
</feature>
<dbReference type="PROSITE" id="PS50172">
    <property type="entry name" value="BRCT"/>
    <property type="match status" value="1"/>
</dbReference>
<evidence type="ECO:0000256" key="1">
    <source>
        <dbReference type="ARBA" id="ARBA00004123"/>
    </source>
</evidence>
<dbReference type="InterPro" id="IPR036412">
    <property type="entry name" value="HAD-like_sf"/>
</dbReference>
<keyword evidence="10" id="KW-1185">Reference proteome</keyword>
<evidence type="ECO:0000259" key="8">
    <source>
        <dbReference type="PROSITE" id="PS50172"/>
    </source>
</evidence>
<dbReference type="EC" id="3.1.3.16" evidence="6"/>
<dbReference type="Proteomes" id="UP000515153">
    <property type="component" value="Unplaced"/>
</dbReference>
<evidence type="ECO:0000313" key="11">
    <source>
        <dbReference type="RefSeq" id="XP_030987783.1"/>
    </source>
</evidence>
<feature type="domain" description="BRCT" evidence="8">
    <location>
        <begin position="514"/>
        <end position="609"/>
    </location>
</feature>
<evidence type="ECO:0000256" key="5">
    <source>
        <dbReference type="ARBA" id="ARBA00048336"/>
    </source>
</evidence>